<dbReference type="PROSITE" id="PS00018">
    <property type="entry name" value="EF_HAND_1"/>
    <property type="match status" value="1"/>
</dbReference>
<dbReference type="Pfam" id="PF14559">
    <property type="entry name" value="TPR_19"/>
    <property type="match status" value="1"/>
</dbReference>
<dbReference type="InterPro" id="IPR018247">
    <property type="entry name" value="EF_Hand_1_Ca_BS"/>
</dbReference>
<dbReference type="AlphaFoldDB" id="A0A6I6MYL6"/>
<dbReference type="Proteomes" id="UP000431269">
    <property type="component" value="Chromosome"/>
</dbReference>
<dbReference type="SUPFAM" id="SSF48452">
    <property type="entry name" value="TPR-like"/>
    <property type="match status" value="1"/>
</dbReference>
<evidence type="ECO:0000313" key="2">
    <source>
        <dbReference type="Proteomes" id="UP000431269"/>
    </source>
</evidence>
<keyword evidence="2" id="KW-1185">Reference proteome</keyword>
<name>A0A6I6MYL6_9CAUL</name>
<sequence length="409" mass="44990">MRARILTIVMWLGLAASTAAIPYIPPPQPVYEAPIDRALANVTEMPDLQPAQREQLLGRLNLLAYARNDPQFTYVTEDNRLVLAGSVLCTEVRPVRYDPAPADAPTFGPDDRCAAFDFQLGPWQETPEAPPAEASAAANARLETARGHYARALELEPENLRSRLGYAYVLDRLGRTNDARRELRCILKKGMPRLAGETSEWEDHAVLTETAAHLAHIATSSSDRRRMEGLRERLQASQPMIYVTPIVVPLTDAPFAEMIDNGSDVAFDFAGTGDTRASGWITPNAAWLVWDPEWRGDIRSGFDMIGQRTWSVFWSDGFEAMRALDDNRDGELTGGELGGLSLWRDENRNGVSDPGEVLPANVHGIAALAVRGDTTRSGLITAPTGVRFDDGRTRPLYDWTPGVGRAPVS</sequence>
<evidence type="ECO:0000313" key="1">
    <source>
        <dbReference type="EMBL" id="QGZ96742.1"/>
    </source>
</evidence>
<dbReference type="KEGG" id="tsv:DSM104635_03603"/>
<dbReference type="RefSeq" id="WP_158767514.1">
    <property type="nucleotide sequence ID" value="NZ_CP047045.1"/>
</dbReference>
<reference evidence="2" key="1">
    <citation type="submission" date="2019-12" db="EMBL/GenBank/DDBJ databases">
        <title>Complete genome of Terracaulis silvestris 0127_4.</title>
        <authorList>
            <person name="Vieira S."/>
            <person name="Riedel T."/>
            <person name="Sproer C."/>
            <person name="Pascual J."/>
            <person name="Boedeker C."/>
            <person name="Overmann J."/>
        </authorList>
    </citation>
    <scope>NUCLEOTIDE SEQUENCE [LARGE SCALE GENOMIC DNA]</scope>
    <source>
        <strain evidence="2">0127_4</strain>
    </source>
</reference>
<dbReference type="PANTHER" id="PTHR39431:SF1">
    <property type="entry name" value="FRPA_C-RELATED PROTEIN"/>
    <property type="match status" value="1"/>
</dbReference>
<proteinExistence type="predicted"/>
<dbReference type="PANTHER" id="PTHR39431">
    <property type="entry name" value="FRPA/C-RELATED PROTEIN"/>
    <property type="match status" value="1"/>
</dbReference>
<accession>A0A6I6MYL6</accession>
<dbReference type="EMBL" id="CP047045">
    <property type="protein sequence ID" value="QGZ96742.1"/>
    <property type="molecule type" value="Genomic_DNA"/>
</dbReference>
<dbReference type="InterPro" id="IPR011990">
    <property type="entry name" value="TPR-like_helical_dom_sf"/>
</dbReference>
<gene>
    <name evidence="1" type="ORF">DSM104635_03603</name>
</gene>
<protein>
    <submittedName>
        <fullName evidence="1">Uncharacterized protein</fullName>
    </submittedName>
</protein>
<dbReference type="Gene3D" id="1.25.40.10">
    <property type="entry name" value="Tetratricopeptide repeat domain"/>
    <property type="match status" value="1"/>
</dbReference>
<organism evidence="1 2">
    <name type="scientific">Terricaulis silvestris</name>
    <dbReference type="NCBI Taxonomy" id="2686094"/>
    <lineage>
        <taxon>Bacteria</taxon>
        <taxon>Pseudomonadati</taxon>
        <taxon>Pseudomonadota</taxon>
        <taxon>Alphaproteobacteria</taxon>
        <taxon>Caulobacterales</taxon>
        <taxon>Caulobacteraceae</taxon>
        <taxon>Terricaulis</taxon>
    </lineage>
</organism>